<feature type="binding site" evidence="8">
    <location>
        <position position="530"/>
    </location>
    <ligand>
        <name>substrate</name>
    </ligand>
</feature>
<dbReference type="InterPro" id="IPR050985">
    <property type="entry name" value="Alpha-glycosidase_related"/>
</dbReference>
<dbReference type="InterPro" id="IPR000111">
    <property type="entry name" value="Glyco_hydro_27/36_CS"/>
</dbReference>
<dbReference type="GO" id="GO:0004557">
    <property type="term" value="F:alpha-galactosidase activity"/>
    <property type="evidence" value="ECO:0007669"/>
    <property type="project" value="UniProtKB-UniRule"/>
</dbReference>
<dbReference type="PRINTS" id="PR00743">
    <property type="entry name" value="GLHYDRLASE36"/>
</dbReference>
<evidence type="ECO:0000256" key="4">
    <source>
        <dbReference type="ARBA" id="ARBA00022801"/>
    </source>
</evidence>
<feature type="binding site" evidence="8">
    <location>
        <position position="447"/>
    </location>
    <ligand>
        <name>substrate</name>
    </ligand>
</feature>
<evidence type="ECO:0000256" key="1">
    <source>
        <dbReference type="ARBA" id="ARBA00001255"/>
    </source>
</evidence>
<evidence type="ECO:0000313" key="11">
    <source>
        <dbReference type="EMBL" id="PIC04141.1"/>
    </source>
</evidence>
<evidence type="ECO:0000256" key="8">
    <source>
        <dbReference type="PIRSR" id="PIRSR005536-2"/>
    </source>
</evidence>
<dbReference type="CDD" id="cd14791">
    <property type="entry name" value="GH36"/>
    <property type="match status" value="1"/>
</dbReference>
<evidence type="ECO:0000256" key="2">
    <source>
        <dbReference type="ARBA" id="ARBA00006202"/>
    </source>
</evidence>
<dbReference type="PIRSF" id="PIRSF005536">
    <property type="entry name" value="Agal"/>
    <property type="match status" value="1"/>
</dbReference>
<dbReference type="Proteomes" id="UP000230559">
    <property type="component" value="Unassembled WGS sequence"/>
</dbReference>
<dbReference type="FunFam" id="3.20.20.70:FF:000118">
    <property type="entry name" value="Alpha-galactosidase"/>
    <property type="match status" value="1"/>
</dbReference>
<dbReference type="SUPFAM" id="SSF51445">
    <property type="entry name" value="(Trans)glycosidases"/>
    <property type="match status" value="1"/>
</dbReference>
<feature type="binding site" evidence="8">
    <location>
        <position position="552"/>
    </location>
    <ligand>
        <name>substrate</name>
    </ligand>
</feature>
<feature type="binding site" evidence="8">
    <location>
        <begin position="480"/>
        <end position="484"/>
    </location>
    <ligand>
        <name>substrate</name>
    </ligand>
</feature>
<dbReference type="PANTHER" id="PTHR43053:SF3">
    <property type="entry name" value="ALPHA-GALACTOSIDASE C-RELATED"/>
    <property type="match status" value="1"/>
</dbReference>
<keyword evidence="5 6" id="KW-0326">Glycosidase</keyword>
<reference evidence="11 12" key="1">
    <citation type="submission" date="2017-10" db="EMBL/GenBank/DDBJ databases">
        <title>Draft genome sequence of Anoxybacillus flavithermus KU2-6-11 from caldera Uzon (Russia:Kamchtka).</title>
        <authorList>
            <person name="Korzhuk A.V."/>
            <person name="Rozanov A.S."/>
            <person name="Bryanskaya A.V."/>
            <person name="Peltek S.E."/>
        </authorList>
    </citation>
    <scope>NUCLEOTIDE SEQUENCE [LARGE SCALE GENOMIC DNA]</scope>
    <source>
        <strain evidence="11 12">KU2-6_11</strain>
    </source>
</reference>
<comment type="similarity">
    <text evidence="2">Belongs to the glycosyl hydrolase 36 family.</text>
</comment>
<organism evidence="11 12">
    <name type="scientific">Anoxybacillus flavithermus</name>
    <dbReference type="NCBI Taxonomy" id="33934"/>
    <lineage>
        <taxon>Bacteria</taxon>
        <taxon>Bacillati</taxon>
        <taxon>Bacillota</taxon>
        <taxon>Bacilli</taxon>
        <taxon>Bacillales</taxon>
        <taxon>Anoxybacillaceae</taxon>
        <taxon>Anoxybacillus</taxon>
    </lineage>
</organism>
<dbReference type="InterPro" id="IPR031705">
    <property type="entry name" value="Glyco_hydro_36_C"/>
</dbReference>
<dbReference type="Gene3D" id="3.20.20.70">
    <property type="entry name" value="Aldolase class I"/>
    <property type="match status" value="1"/>
</dbReference>
<dbReference type="PROSITE" id="PS00512">
    <property type="entry name" value="ALPHA_GALACTOSIDASE"/>
    <property type="match status" value="1"/>
</dbReference>
<dbReference type="InterPro" id="IPR013780">
    <property type="entry name" value="Glyco_hydro_b"/>
</dbReference>
<feature type="domain" description="Glycosyl hydrolase family 36 C-terminal" evidence="9">
    <location>
        <begin position="653"/>
        <end position="743"/>
    </location>
</feature>
<dbReference type="EC" id="3.2.1.22" evidence="3 6"/>
<dbReference type="PANTHER" id="PTHR43053">
    <property type="entry name" value="GLYCOSIDASE FAMILY 31"/>
    <property type="match status" value="1"/>
</dbReference>
<dbReference type="InterPro" id="IPR031704">
    <property type="entry name" value="Glyco_hydro_36_N"/>
</dbReference>
<dbReference type="InterPro" id="IPR017853">
    <property type="entry name" value="GH"/>
</dbReference>
<dbReference type="RefSeq" id="WP_035047711.1">
    <property type="nucleotide sequence ID" value="NZ_PEDM01000030.1"/>
</dbReference>
<feature type="binding site" evidence="8">
    <location>
        <position position="202"/>
    </location>
    <ligand>
        <name>substrate</name>
    </ligand>
</feature>
<proteinExistence type="inferred from homology"/>
<evidence type="ECO:0000259" key="10">
    <source>
        <dbReference type="Pfam" id="PF16875"/>
    </source>
</evidence>
<dbReference type="Pfam" id="PF16874">
    <property type="entry name" value="Glyco_hydro_36C"/>
    <property type="match status" value="1"/>
</dbReference>
<dbReference type="AlphaFoldDB" id="A0A2G5RNA5"/>
<protein>
    <recommendedName>
        <fullName evidence="3 6">Alpha-galactosidase</fullName>
        <ecNumber evidence="3 6">3.2.1.22</ecNumber>
    </recommendedName>
</protein>
<evidence type="ECO:0000313" key="12">
    <source>
        <dbReference type="Proteomes" id="UP000230559"/>
    </source>
</evidence>
<dbReference type="Pfam" id="PF02065">
    <property type="entry name" value="Melibiase"/>
    <property type="match status" value="1"/>
</dbReference>
<evidence type="ECO:0000256" key="3">
    <source>
        <dbReference type="ARBA" id="ARBA00012755"/>
    </source>
</evidence>
<dbReference type="Gene3D" id="2.60.40.1180">
    <property type="entry name" value="Golgi alpha-mannosidase II"/>
    <property type="match status" value="1"/>
</dbReference>
<feature type="active site" description="Nucleophile" evidence="7">
    <location>
        <position position="482"/>
    </location>
</feature>
<dbReference type="InterPro" id="IPR013785">
    <property type="entry name" value="Aldolase_TIM"/>
</dbReference>
<keyword evidence="4 6" id="KW-0378">Hydrolase</keyword>
<dbReference type="InterPro" id="IPR038417">
    <property type="entry name" value="Alpga-gal_N_sf"/>
</dbReference>
<comment type="caution">
    <text evidence="11">The sequence shown here is derived from an EMBL/GenBank/DDBJ whole genome shotgun (WGS) entry which is preliminary data.</text>
</comment>
<dbReference type="EMBL" id="PEDM01000030">
    <property type="protein sequence ID" value="PIC04141.1"/>
    <property type="molecule type" value="Genomic_DNA"/>
</dbReference>
<evidence type="ECO:0000259" key="9">
    <source>
        <dbReference type="Pfam" id="PF16874"/>
    </source>
</evidence>
<dbReference type="InterPro" id="IPR002252">
    <property type="entry name" value="Glyco_hydro_36"/>
</dbReference>
<accession>A0A2G5RNA5</accession>
<feature type="active site" description="Proton donor" evidence="7">
    <location>
        <position position="552"/>
    </location>
</feature>
<feature type="binding site" evidence="8">
    <location>
        <begin position="369"/>
        <end position="370"/>
    </location>
    <ligand>
        <name>substrate</name>
    </ligand>
</feature>
<dbReference type="GO" id="GO:0016052">
    <property type="term" value="P:carbohydrate catabolic process"/>
    <property type="evidence" value="ECO:0007669"/>
    <property type="project" value="InterPro"/>
</dbReference>
<evidence type="ECO:0000256" key="6">
    <source>
        <dbReference type="PIRNR" id="PIRNR005536"/>
    </source>
</evidence>
<feature type="domain" description="Glycosyl hydrolase family 36 N-terminal" evidence="10">
    <location>
        <begin position="29"/>
        <end position="287"/>
    </location>
</feature>
<comment type="catalytic activity">
    <reaction evidence="1 6">
        <text>Hydrolysis of terminal, non-reducing alpha-D-galactose residues in alpha-D-galactosides, including galactose oligosaccharides, galactomannans and galactolipids.</text>
        <dbReference type="EC" id="3.2.1.22"/>
    </reaction>
</comment>
<evidence type="ECO:0000256" key="5">
    <source>
        <dbReference type="ARBA" id="ARBA00023295"/>
    </source>
</evidence>
<evidence type="ECO:0000256" key="7">
    <source>
        <dbReference type="PIRSR" id="PIRSR005536-1"/>
    </source>
</evidence>
<gene>
    <name evidence="11" type="ORF">CS060_11470</name>
</gene>
<dbReference type="Gene3D" id="2.70.98.60">
    <property type="entry name" value="alpha-galactosidase from lactobacil brevis"/>
    <property type="match status" value="1"/>
</dbReference>
<name>A0A2G5RNA5_9BACL</name>
<sequence length="753" mass="86995">MPIFINESLRQFHLQTKESSYIFCVLKNGQLGHLYYGKKVNHRENFSHLFQLPNEPIGNATFLYKGDQTFSLEVIKQEYPSYGTTDFREPAFHIWHENGSRITRFVFQSYKVIKGKPKLDRLPATYVDDGNDATTLMITLYDEASRVQLQLQYSVFEHESVITRSVRLTNDGQHPIAIERILSAVVDYPDAQFEMIHLDGAWIRERHVTSRALKKGVQFIDSKRGTSSSQHNPFFALKCIEATEHTGDVYGFSLVYSGNFIAGVEVDHYDVARAFIGINPFDFRWILHPNESFQTPEVVMVYSPAGLNGMSQTYHRLYASHLVRGPWRHRPRPILINNWEATYFQFHEEKLLTIAESAKELGVELFVLDDGWFEGRNDDTTSLGDWTVDLNKIPNGLSELVKRINEKGLEFGIWIEPEMICEKSRLYERHPDWVLKAPNCSTISHGRNQYILDLTRRDVRDYLYHTICNLLESANITYVKWDMNRNMTEIGSSSLEASRQGEVAHRYILGLYELLERLTNKFPYVLFESCASGGNRFDPGMLYYMPQSWASDNTDAFERVKIQYGTTLVYPISSIGAHVSAVPNHQTGRVTPLKTRWHVAMFGAFGYELDPAALSEQEKQQVKKQISFFKKYRTLLQYGTFYRLMSPFEGTDAAWMVVSEDKREAIVAFYRFVAKPNPSFMRIYLKGLDAECKYEVMMEGKTQIIYGDELMHIGLFLPPFYMGTIKTKETRMMGDYVSCLVVLKAVEEEKSNE</sequence>
<dbReference type="Pfam" id="PF16875">
    <property type="entry name" value="Glyco_hydro_36N"/>
    <property type="match status" value="1"/>
</dbReference>